<name>A0A2T8KRE7_9POAL</name>
<gene>
    <name evidence="2" type="ORF">PAHAL_2G340900</name>
</gene>
<reference evidence="2" key="1">
    <citation type="submission" date="2018-04" db="EMBL/GenBank/DDBJ databases">
        <title>WGS assembly of Panicum hallii.</title>
        <authorList>
            <person name="Lovell J."/>
            <person name="Jenkins J."/>
            <person name="Lowry D."/>
            <person name="Mamidi S."/>
            <person name="Sreedasyam A."/>
            <person name="Weng X."/>
            <person name="Barry K."/>
            <person name="Bonette J."/>
            <person name="Campitelli B."/>
            <person name="Daum C."/>
            <person name="Gordon S."/>
            <person name="Gould B."/>
            <person name="Lipzen A."/>
            <person name="Macqueen A."/>
            <person name="Palacio-Mejia J."/>
            <person name="Plott C."/>
            <person name="Shakirov E."/>
            <person name="Shu S."/>
            <person name="Yoshinaga Y."/>
            <person name="Zane M."/>
            <person name="Rokhsar D."/>
            <person name="Grimwood J."/>
            <person name="Schmutz J."/>
            <person name="Juenger T."/>
        </authorList>
    </citation>
    <scope>NUCLEOTIDE SEQUENCE [LARGE SCALE GENOMIC DNA]</scope>
    <source>
        <strain evidence="2">FIL2</strain>
    </source>
</reference>
<evidence type="ECO:0000313" key="2">
    <source>
        <dbReference type="EMBL" id="PVH64720.1"/>
    </source>
</evidence>
<organism evidence="2">
    <name type="scientific">Panicum hallii</name>
    <dbReference type="NCBI Taxonomy" id="206008"/>
    <lineage>
        <taxon>Eukaryota</taxon>
        <taxon>Viridiplantae</taxon>
        <taxon>Streptophyta</taxon>
        <taxon>Embryophyta</taxon>
        <taxon>Tracheophyta</taxon>
        <taxon>Spermatophyta</taxon>
        <taxon>Magnoliopsida</taxon>
        <taxon>Liliopsida</taxon>
        <taxon>Poales</taxon>
        <taxon>Poaceae</taxon>
        <taxon>PACMAD clade</taxon>
        <taxon>Panicoideae</taxon>
        <taxon>Panicodae</taxon>
        <taxon>Paniceae</taxon>
        <taxon>Panicinae</taxon>
        <taxon>Panicum</taxon>
        <taxon>Panicum sect. Panicum</taxon>
    </lineage>
</organism>
<dbReference type="EMBL" id="CM008047">
    <property type="protein sequence ID" value="PVH64720.1"/>
    <property type="molecule type" value="Genomic_DNA"/>
</dbReference>
<dbReference type="AlphaFoldDB" id="A0A2T8KRE7"/>
<accession>A0A2T8KRE7</accession>
<proteinExistence type="predicted"/>
<dbReference type="Proteomes" id="UP000243499">
    <property type="component" value="Chromosome 2"/>
</dbReference>
<sequence length="91" mass="9794">MRRSRPSAVSRSAALAPPARIPREARGARVHCPLRRPRLAITRPVCAPATPHGSHICRYPPPTRRGASVCMAITCPPRPLAATRALLPPPP</sequence>
<feature type="region of interest" description="Disordered" evidence="1">
    <location>
        <begin position="1"/>
        <end position="27"/>
    </location>
</feature>
<evidence type="ECO:0000256" key="1">
    <source>
        <dbReference type="SAM" id="MobiDB-lite"/>
    </source>
</evidence>
<feature type="compositionally biased region" description="Low complexity" evidence="1">
    <location>
        <begin position="1"/>
        <end position="18"/>
    </location>
</feature>
<dbReference type="Gramene" id="PVH64720">
    <property type="protein sequence ID" value="PVH64720"/>
    <property type="gene ID" value="PAHAL_2G340900"/>
</dbReference>
<protein>
    <submittedName>
        <fullName evidence="2">Uncharacterized protein</fullName>
    </submittedName>
</protein>